<evidence type="ECO:0000256" key="9">
    <source>
        <dbReference type="HAMAP-Rule" id="MF_00812"/>
    </source>
</evidence>
<feature type="binding site" evidence="9">
    <location>
        <position position="44"/>
    </location>
    <ligand>
        <name>S-adenosyl-L-methionine</name>
        <dbReference type="ChEBI" id="CHEBI:59789"/>
    </ligand>
</feature>
<sequence length="217" mass="24549">MNNEWRNRWREGRIGFHRDAVHPALERYWPTLAVASDSKVLVPLCGKSLDMRWLAERGHPVLGIELAEEAVAQFVAEGSGEVSRYRHGVFEVCRQGHVELWCGDFFHFHIDQALEVEAFYDRAALIALPEATRQRYAFHLAQLLPPGARGLLISLTRQDGPDKGPPFSVAADEVERLFSPNFELARQAVLPPDERGFAEEVWTLVRRGPERDAPAGE</sequence>
<dbReference type="SUPFAM" id="SSF53335">
    <property type="entry name" value="S-adenosyl-L-methionine-dependent methyltransferases"/>
    <property type="match status" value="1"/>
</dbReference>
<dbReference type="NCBIfam" id="TIGR03840">
    <property type="entry name" value="TMPT_Se_Te"/>
    <property type="match status" value="1"/>
</dbReference>
<keyword evidence="8 9" id="KW-0949">S-adenosyl-L-methionine</keyword>
<accession>A0ABS7X1G4</accession>
<proteinExistence type="inferred from homology"/>
<dbReference type="PROSITE" id="PS51585">
    <property type="entry name" value="SAM_MT_TPMT"/>
    <property type="match status" value="1"/>
</dbReference>
<dbReference type="NCBIfam" id="NF009732">
    <property type="entry name" value="PRK13255.1"/>
    <property type="match status" value="1"/>
</dbReference>
<evidence type="ECO:0000256" key="1">
    <source>
        <dbReference type="ARBA" id="ARBA00000903"/>
    </source>
</evidence>
<keyword evidence="7 9" id="KW-0808">Transferase</keyword>
<feature type="binding site" evidence="9">
    <location>
        <position position="122"/>
    </location>
    <ligand>
        <name>S-adenosyl-L-methionine</name>
        <dbReference type="ChEBI" id="CHEBI:59789"/>
    </ligand>
</feature>
<evidence type="ECO:0000256" key="6">
    <source>
        <dbReference type="ARBA" id="ARBA00022603"/>
    </source>
</evidence>
<dbReference type="Proteomes" id="UP001319883">
    <property type="component" value="Unassembled WGS sequence"/>
</dbReference>
<dbReference type="GO" id="GO:0008119">
    <property type="term" value="F:thiopurine S-methyltransferase activity"/>
    <property type="evidence" value="ECO:0007669"/>
    <property type="project" value="UniProtKB-EC"/>
</dbReference>
<comment type="caution">
    <text evidence="10">The sequence shown here is derived from an EMBL/GenBank/DDBJ whole genome shotgun (WGS) entry which is preliminary data.</text>
</comment>
<organism evidence="10 11">
    <name type="scientific">Modicisalibacter tunisiensis</name>
    <dbReference type="NCBI Taxonomy" id="390637"/>
    <lineage>
        <taxon>Bacteria</taxon>
        <taxon>Pseudomonadati</taxon>
        <taxon>Pseudomonadota</taxon>
        <taxon>Gammaproteobacteria</taxon>
        <taxon>Oceanospirillales</taxon>
        <taxon>Halomonadaceae</taxon>
        <taxon>Modicisalibacter</taxon>
    </lineage>
</organism>
<evidence type="ECO:0000313" key="11">
    <source>
        <dbReference type="Proteomes" id="UP001319883"/>
    </source>
</evidence>
<dbReference type="PANTHER" id="PTHR10259">
    <property type="entry name" value="THIOPURINE S-METHYLTRANSFERASE"/>
    <property type="match status" value="1"/>
</dbReference>
<evidence type="ECO:0000256" key="8">
    <source>
        <dbReference type="ARBA" id="ARBA00022691"/>
    </source>
</evidence>
<keyword evidence="5 9" id="KW-0963">Cytoplasm</keyword>
<reference evidence="10 11" key="1">
    <citation type="submission" date="2021-05" db="EMBL/GenBank/DDBJ databases">
        <title>Petroleum and Energy Research Collection (APPE): ex situ preservation of microbial diversity associated with the oil industry and exploitation of its biotechnological potential.</title>
        <authorList>
            <person name="Paixao C.T.M."/>
            <person name="Gomes M.B."/>
            <person name="Oliveira V.M."/>
        </authorList>
    </citation>
    <scope>NUCLEOTIDE SEQUENCE [LARGE SCALE GENOMIC DNA]</scope>
    <source>
        <strain evidence="10 11">LIT2</strain>
    </source>
</reference>
<dbReference type="HAMAP" id="MF_00812">
    <property type="entry name" value="Thiopur_methtran"/>
    <property type="match status" value="1"/>
</dbReference>
<comment type="similarity">
    <text evidence="3 9">Belongs to the class I-like SAM-binding methyltransferase superfamily. TPMT family.</text>
</comment>
<evidence type="ECO:0000313" key="10">
    <source>
        <dbReference type="EMBL" id="MBZ9568735.1"/>
    </source>
</evidence>
<gene>
    <name evidence="9" type="primary">tpm</name>
    <name evidence="10" type="ORF">KGQ91_13765</name>
</gene>
<dbReference type="InterPro" id="IPR029063">
    <property type="entry name" value="SAM-dependent_MTases_sf"/>
</dbReference>
<keyword evidence="6 9" id="KW-0489">Methyltransferase</keyword>
<dbReference type="PANTHER" id="PTHR10259:SF11">
    <property type="entry name" value="THIOPURINE S-METHYLTRANSFERASE"/>
    <property type="match status" value="1"/>
</dbReference>
<evidence type="ECO:0000256" key="5">
    <source>
        <dbReference type="ARBA" id="ARBA00022490"/>
    </source>
</evidence>
<dbReference type="GO" id="GO:0032259">
    <property type="term" value="P:methylation"/>
    <property type="evidence" value="ECO:0007669"/>
    <property type="project" value="UniProtKB-KW"/>
</dbReference>
<name>A0ABS7X1G4_9GAMM</name>
<feature type="binding site" evidence="9">
    <location>
        <position position="65"/>
    </location>
    <ligand>
        <name>S-adenosyl-L-methionine</name>
        <dbReference type="ChEBI" id="CHEBI:59789"/>
    </ligand>
</feature>
<evidence type="ECO:0000256" key="3">
    <source>
        <dbReference type="ARBA" id="ARBA00008145"/>
    </source>
</evidence>
<protein>
    <recommendedName>
        <fullName evidence="4 9">Thiopurine S-methyltransferase</fullName>
        <ecNumber evidence="4 9">2.1.1.67</ecNumber>
    </recommendedName>
    <alternativeName>
        <fullName evidence="9">Thiopurine methyltransferase</fullName>
    </alternativeName>
</protein>
<evidence type="ECO:0000256" key="4">
    <source>
        <dbReference type="ARBA" id="ARBA00011905"/>
    </source>
</evidence>
<evidence type="ECO:0000256" key="2">
    <source>
        <dbReference type="ARBA" id="ARBA00004496"/>
    </source>
</evidence>
<feature type="binding site" evidence="9">
    <location>
        <position position="9"/>
    </location>
    <ligand>
        <name>S-adenosyl-L-methionine</name>
        <dbReference type="ChEBI" id="CHEBI:59789"/>
    </ligand>
</feature>
<dbReference type="EC" id="2.1.1.67" evidence="4 9"/>
<dbReference type="RefSeq" id="WP_224421231.1">
    <property type="nucleotide sequence ID" value="NZ_JAGXFD010000001.1"/>
</dbReference>
<dbReference type="EMBL" id="JAGXFD010000001">
    <property type="protein sequence ID" value="MBZ9568735.1"/>
    <property type="molecule type" value="Genomic_DNA"/>
</dbReference>
<dbReference type="Pfam" id="PF05724">
    <property type="entry name" value="TPMT"/>
    <property type="match status" value="1"/>
</dbReference>
<dbReference type="Gene3D" id="3.40.50.150">
    <property type="entry name" value="Vaccinia Virus protein VP39"/>
    <property type="match status" value="1"/>
</dbReference>
<dbReference type="InterPro" id="IPR008854">
    <property type="entry name" value="TPMT"/>
</dbReference>
<comment type="subcellular location">
    <subcellularLocation>
        <location evidence="2 9">Cytoplasm</location>
    </subcellularLocation>
</comment>
<evidence type="ECO:0000256" key="7">
    <source>
        <dbReference type="ARBA" id="ARBA00022679"/>
    </source>
</evidence>
<dbReference type="InterPro" id="IPR025835">
    <property type="entry name" value="Thiopurine_S-MeTrfase"/>
</dbReference>
<comment type="catalytic activity">
    <reaction evidence="1 9">
        <text>S-adenosyl-L-methionine + a thiopurine = S-adenosyl-L-homocysteine + a thiopurine S-methylether.</text>
        <dbReference type="EC" id="2.1.1.67"/>
    </reaction>
</comment>
<dbReference type="PIRSF" id="PIRSF023956">
    <property type="entry name" value="Thiopurine_S-methyltransferase"/>
    <property type="match status" value="1"/>
</dbReference>
<keyword evidence="11" id="KW-1185">Reference proteome</keyword>
<dbReference type="InterPro" id="IPR022474">
    <property type="entry name" value="Thiopur_S-MeTfrase_Se/Te_detox"/>
</dbReference>